<name>A0A2N4U5V5_9BURK</name>
<comment type="caution">
    <text evidence="3">The sequence shown here is derived from an EMBL/GenBank/DDBJ whole genome shotgun (WGS) entry which is preliminary data.</text>
</comment>
<dbReference type="InterPro" id="IPR010987">
    <property type="entry name" value="Glutathione-S-Trfase_C-like"/>
</dbReference>
<sequence length="235" mass="26549">MLSRKTPTAHFVQLIEEGAALSIPVLYSFRRCPYAMRARSALVASGLVCELREVVLRDKPQALLDASPKATVPVLIEPGGAVIEQSLDIMLWALRQNDPHAWLALDPDGVSAAMDLIAQCDGQFKHHLDRYKYPQRYDDVDGRAHRDDAASWLFQLESQLATTPFLFGDRLTVADAAIAPFVRQFAHTDRDWFESQPWPRLQAWLQRWAQSPLFERIMGKYPPWVAGQAPVLFPG</sequence>
<gene>
    <name evidence="3" type="ORF">CR159_07960</name>
</gene>
<evidence type="ECO:0000313" key="3">
    <source>
        <dbReference type="EMBL" id="PLC50383.1"/>
    </source>
</evidence>
<accession>A0A2N4U5V5</accession>
<dbReference type="PANTHER" id="PTHR43968:SF6">
    <property type="entry name" value="GLUTATHIONE S-TRANSFERASE OMEGA"/>
    <property type="match status" value="1"/>
</dbReference>
<dbReference type="GO" id="GO:0005737">
    <property type="term" value="C:cytoplasm"/>
    <property type="evidence" value="ECO:0007669"/>
    <property type="project" value="TreeGrafter"/>
</dbReference>
<feature type="domain" description="GST C-terminal" evidence="2">
    <location>
        <begin position="106"/>
        <end position="233"/>
    </location>
</feature>
<dbReference type="SFLD" id="SFLDS00019">
    <property type="entry name" value="Glutathione_Transferase_(cytos"/>
    <property type="match status" value="1"/>
</dbReference>
<feature type="domain" description="GST N-terminal" evidence="1">
    <location>
        <begin position="22"/>
        <end position="101"/>
    </location>
</feature>
<dbReference type="InterPro" id="IPR036249">
    <property type="entry name" value="Thioredoxin-like_sf"/>
</dbReference>
<dbReference type="SUPFAM" id="SSF47616">
    <property type="entry name" value="GST C-terminal domain-like"/>
    <property type="match status" value="1"/>
</dbReference>
<protein>
    <submittedName>
        <fullName evidence="3">Glutathione S-transferase</fullName>
    </submittedName>
</protein>
<dbReference type="Pfam" id="PF13410">
    <property type="entry name" value="GST_C_2"/>
    <property type="match status" value="1"/>
</dbReference>
<dbReference type="Gene3D" id="1.20.1050.10">
    <property type="match status" value="1"/>
</dbReference>
<dbReference type="AlphaFoldDB" id="A0A2N4U5V5"/>
<keyword evidence="4" id="KW-1185">Reference proteome</keyword>
<dbReference type="Proteomes" id="UP000234190">
    <property type="component" value="Unassembled WGS sequence"/>
</dbReference>
<dbReference type="PROSITE" id="PS50404">
    <property type="entry name" value="GST_NTER"/>
    <property type="match status" value="1"/>
</dbReference>
<dbReference type="PANTHER" id="PTHR43968">
    <property type="match status" value="1"/>
</dbReference>
<dbReference type="EMBL" id="PDNW01000005">
    <property type="protein sequence ID" value="PLC50383.1"/>
    <property type="molecule type" value="Genomic_DNA"/>
</dbReference>
<dbReference type="Gene3D" id="3.40.30.10">
    <property type="entry name" value="Glutaredoxin"/>
    <property type="match status" value="1"/>
</dbReference>
<reference evidence="3 4" key="1">
    <citation type="submission" date="2017-10" db="EMBL/GenBank/DDBJ databases">
        <title>Two draft genome sequences of Pusillimonas sp. strains isolated from a nitrate- and radionuclide-contaminated groundwater in Russia.</title>
        <authorList>
            <person name="Grouzdev D.S."/>
            <person name="Tourova T.P."/>
            <person name="Goeva M.A."/>
            <person name="Babich T.L."/>
            <person name="Sokolova D.S."/>
            <person name="Abdullin R."/>
            <person name="Poltaraus A.B."/>
            <person name="Toshchakov S.V."/>
            <person name="Nazina T.N."/>
        </authorList>
    </citation>
    <scope>NUCLEOTIDE SEQUENCE [LARGE SCALE GENOMIC DNA]</scope>
    <source>
        <strain evidence="3 4">JR1/69-3-13</strain>
    </source>
</reference>
<keyword evidence="3" id="KW-0808">Transferase</keyword>
<dbReference type="Pfam" id="PF13417">
    <property type="entry name" value="GST_N_3"/>
    <property type="match status" value="1"/>
</dbReference>
<organism evidence="3 4">
    <name type="scientific">Pollutimonas subterranea</name>
    <dbReference type="NCBI Taxonomy" id="2045210"/>
    <lineage>
        <taxon>Bacteria</taxon>
        <taxon>Pseudomonadati</taxon>
        <taxon>Pseudomonadota</taxon>
        <taxon>Betaproteobacteria</taxon>
        <taxon>Burkholderiales</taxon>
        <taxon>Alcaligenaceae</taxon>
        <taxon>Pollutimonas</taxon>
    </lineage>
</organism>
<dbReference type="InterPro" id="IPR040079">
    <property type="entry name" value="Glutathione_S-Trfase"/>
</dbReference>
<dbReference type="CDD" id="cd03196">
    <property type="entry name" value="GST_C_5"/>
    <property type="match status" value="1"/>
</dbReference>
<proteinExistence type="predicted"/>
<dbReference type="GO" id="GO:0016740">
    <property type="term" value="F:transferase activity"/>
    <property type="evidence" value="ECO:0007669"/>
    <property type="project" value="UniProtKB-KW"/>
</dbReference>
<dbReference type="OrthoDB" id="9813092at2"/>
<dbReference type="InterPro" id="IPR050983">
    <property type="entry name" value="GST_Omega/HSP26"/>
</dbReference>
<evidence type="ECO:0000313" key="4">
    <source>
        <dbReference type="Proteomes" id="UP000234190"/>
    </source>
</evidence>
<dbReference type="SUPFAM" id="SSF52833">
    <property type="entry name" value="Thioredoxin-like"/>
    <property type="match status" value="1"/>
</dbReference>
<dbReference type="InterPro" id="IPR036282">
    <property type="entry name" value="Glutathione-S-Trfase_C_sf"/>
</dbReference>
<dbReference type="PROSITE" id="PS50405">
    <property type="entry name" value="GST_CTER"/>
    <property type="match status" value="1"/>
</dbReference>
<evidence type="ECO:0000259" key="2">
    <source>
        <dbReference type="PROSITE" id="PS50405"/>
    </source>
</evidence>
<dbReference type="InterPro" id="IPR004045">
    <property type="entry name" value="Glutathione_S-Trfase_N"/>
</dbReference>
<evidence type="ECO:0000259" key="1">
    <source>
        <dbReference type="PROSITE" id="PS50404"/>
    </source>
</evidence>